<dbReference type="PANTHER" id="PTHR46470">
    <property type="entry name" value="N-ACYLNEURAMINATE-9-PHOSPHATASE"/>
    <property type="match status" value="1"/>
</dbReference>
<dbReference type="Pfam" id="PF13419">
    <property type="entry name" value="HAD_2"/>
    <property type="match status" value="1"/>
</dbReference>
<dbReference type="GO" id="GO:0046872">
    <property type="term" value="F:metal ion binding"/>
    <property type="evidence" value="ECO:0007669"/>
    <property type="project" value="UniProtKB-KW"/>
</dbReference>
<evidence type="ECO:0000313" key="4">
    <source>
        <dbReference type="EMBL" id="TBL75603.1"/>
    </source>
</evidence>
<dbReference type="AlphaFoldDB" id="A0A4Q9DQB6"/>
<evidence type="ECO:0000313" key="5">
    <source>
        <dbReference type="Proteomes" id="UP000293142"/>
    </source>
</evidence>
<dbReference type="SUPFAM" id="SSF56784">
    <property type="entry name" value="HAD-like"/>
    <property type="match status" value="1"/>
</dbReference>
<keyword evidence="3" id="KW-0460">Magnesium</keyword>
<dbReference type="InterPro" id="IPR041492">
    <property type="entry name" value="HAD_2"/>
</dbReference>
<organism evidence="4 5">
    <name type="scientific">Paenibacillus thalictri</name>
    <dbReference type="NCBI Taxonomy" id="2527873"/>
    <lineage>
        <taxon>Bacteria</taxon>
        <taxon>Bacillati</taxon>
        <taxon>Bacillota</taxon>
        <taxon>Bacilli</taxon>
        <taxon>Bacillales</taxon>
        <taxon>Paenibacillaceae</taxon>
        <taxon>Paenibacillus</taxon>
    </lineage>
</organism>
<evidence type="ECO:0000256" key="1">
    <source>
        <dbReference type="ARBA" id="ARBA00022723"/>
    </source>
</evidence>
<evidence type="ECO:0000256" key="2">
    <source>
        <dbReference type="ARBA" id="ARBA00022801"/>
    </source>
</evidence>
<keyword evidence="5" id="KW-1185">Reference proteome</keyword>
<dbReference type="SFLD" id="SFLDS00003">
    <property type="entry name" value="Haloacid_Dehalogenase"/>
    <property type="match status" value="1"/>
</dbReference>
<dbReference type="InterPro" id="IPR036412">
    <property type="entry name" value="HAD-like_sf"/>
</dbReference>
<name>A0A4Q9DQB6_9BACL</name>
<sequence length="257" mass="29995">MRAEVEKVKPLFTPSHKKVLFFDVNQTIVARSLSFEDGFKETWREYTARMDTEDAEEWNENAVYVKYRTAWQARDKMKQPGSDKQELQEMALREAVRDAGLIVHKSFARDFFQHIRTKQHRSKTLVPHVLETLQTLSPHYTLAIISNSRKEDIEALIRRFDLQRFFPGERCFTAVKLAEKKPNASLFKFAMKSLGVSPSQCVMIGNSYRNDICGAWKAGIDAVWLQRNVPKKSIPPRRNQKKLTVIKQFEQLLDLFK</sequence>
<dbReference type="EMBL" id="SIRE01000016">
    <property type="protein sequence ID" value="TBL75603.1"/>
    <property type="molecule type" value="Genomic_DNA"/>
</dbReference>
<dbReference type="InterPro" id="IPR023214">
    <property type="entry name" value="HAD_sf"/>
</dbReference>
<dbReference type="Gene3D" id="3.40.50.1000">
    <property type="entry name" value="HAD superfamily/HAD-like"/>
    <property type="match status" value="1"/>
</dbReference>
<accession>A0A4Q9DQB6</accession>
<keyword evidence="1" id="KW-0479">Metal-binding</keyword>
<dbReference type="InterPro" id="IPR051400">
    <property type="entry name" value="HAD-like_hydrolase"/>
</dbReference>
<evidence type="ECO:0000256" key="3">
    <source>
        <dbReference type="ARBA" id="ARBA00022842"/>
    </source>
</evidence>
<protein>
    <submittedName>
        <fullName evidence="4">HAD family hydrolase</fullName>
    </submittedName>
</protein>
<keyword evidence="2 4" id="KW-0378">Hydrolase</keyword>
<reference evidence="4 5" key="1">
    <citation type="submission" date="2019-02" db="EMBL/GenBank/DDBJ databases">
        <title>Paenibacillus sp. nov., isolated from surface-sterilized tissue of Thalictrum simplex L.</title>
        <authorList>
            <person name="Tuo L."/>
        </authorList>
    </citation>
    <scope>NUCLEOTIDE SEQUENCE [LARGE SCALE GENOMIC DNA]</scope>
    <source>
        <strain evidence="4 5">N2SHLJ1</strain>
    </source>
</reference>
<dbReference type="Gene3D" id="1.20.120.710">
    <property type="entry name" value="Haloacid dehalogenase hydrolase-like domain"/>
    <property type="match status" value="1"/>
</dbReference>
<dbReference type="Proteomes" id="UP000293142">
    <property type="component" value="Unassembled WGS sequence"/>
</dbReference>
<proteinExistence type="predicted"/>
<comment type="caution">
    <text evidence="4">The sequence shown here is derived from an EMBL/GenBank/DDBJ whole genome shotgun (WGS) entry which is preliminary data.</text>
</comment>
<dbReference type="OrthoDB" id="25198at2"/>
<dbReference type="PANTHER" id="PTHR46470:SF2">
    <property type="entry name" value="GLYCERALDEHYDE 3-PHOSPHATE PHOSPHATASE"/>
    <property type="match status" value="1"/>
</dbReference>
<dbReference type="SFLD" id="SFLDG01129">
    <property type="entry name" value="C1.5:_HAD__Beta-PGM__Phosphata"/>
    <property type="match status" value="1"/>
</dbReference>
<gene>
    <name evidence="4" type="ORF">EYB31_21645</name>
</gene>
<dbReference type="GO" id="GO:0016791">
    <property type="term" value="F:phosphatase activity"/>
    <property type="evidence" value="ECO:0007669"/>
    <property type="project" value="TreeGrafter"/>
</dbReference>